<feature type="region of interest" description="Disordered" evidence="1">
    <location>
        <begin position="1"/>
        <end position="43"/>
    </location>
</feature>
<dbReference type="KEGG" id="lpav:PLANPX_2564"/>
<organism evidence="2 3">
    <name type="scientific">Lacipirellula parvula</name>
    <dbReference type="NCBI Taxonomy" id="2650471"/>
    <lineage>
        <taxon>Bacteria</taxon>
        <taxon>Pseudomonadati</taxon>
        <taxon>Planctomycetota</taxon>
        <taxon>Planctomycetia</taxon>
        <taxon>Pirellulales</taxon>
        <taxon>Lacipirellulaceae</taxon>
        <taxon>Lacipirellula</taxon>
    </lineage>
</organism>
<feature type="compositionally biased region" description="Polar residues" evidence="1">
    <location>
        <begin position="8"/>
        <end position="18"/>
    </location>
</feature>
<feature type="compositionally biased region" description="Basic and acidic residues" evidence="1">
    <location>
        <begin position="34"/>
        <end position="43"/>
    </location>
</feature>
<evidence type="ECO:0000256" key="1">
    <source>
        <dbReference type="SAM" id="MobiDB-lite"/>
    </source>
</evidence>
<protein>
    <submittedName>
        <fullName evidence="2">Uncharacterized protein</fullName>
    </submittedName>
</protein>
<dbReference type="AlphaFoldDB" id="A0A5K7XAI3"/>
<gene>
    <name evidence="2" type="ORF">PLANPX_2564</name>
</gene>
<proteinExistence type="predicted"/>
<dbReference type="EMBL" id="AP021861">
    <property type="protein sequence ID" value="BBO32952.1"/>
    <property type="molecule type" value="Genomic_DNA"/>
</dbReference>
<evidence type="ECO:0000313" key="2">
    <source>
        <dbReference type="EMBL" id="BBO32952.1"/>
    </source>
</evidence>
<sequence length="43" mass="4502">MTNGGTGAHSSRGQQVAVQLTPIDEVSGGTFDRCGGDFGDRRY</sequence>
<keyword evidence="3" id="KW-1185">Reference proteome</keyword>
<dbReference type="Proteomes" id="UP000326837">
    <property type="component" value="Chromosome"/>
</dbReference>
<reference evidence="3" key="1">
    <citation type="submission" date="2019-10" db="EMBL/GenBank/DDBJ databases">
        <title>Lacipirellula parvula gen. nov., sp. nov., representing a lineage of planctomycetes widespread in freshwater anoxic habitats, and description of the family Lacipirellulaceae.</title>
        <authorList>
            <person name="Dedysh S.N."/>
            <person name="Kulichevskaya I.S."/>
            <person name="Beletsky A.V."/>
            <person name="Rakitin A.L."/>
            <person name="Mardanov A.V."/>
            <person name="Ivanova A.A."/>
            <person name="Saltykova V.X."/>
            <person name="Rijpstra W.I.C."/>
            <person name="Sinninghe Damste J.S."/>
            <person name="Ravin N.V."/>
        </authorList>
    </citation>
    <scope>NUCLEOTIDE SEQUENCE [LARGE SCALE GENOMIC DNA]</scope>
    <source>
        <strain evidence="3">PX69</strain>
    </source>
</reference>
<evidence type="ECO:0000313" key="3">
    <source>
        <dbReference type="Proteomes" id="UP000326837"/>
    </source>
</evidence>
<name>A0A5K7XAI3_9BACT</name>
<accession>A0A5K7XAI3</accession>